<evidence type="ECO:0000256" key="3">
    <source>
        <dbReference type="ARBA" id="ARBA00010085"/>
    </source>
</evidence>
<protein>
    <recommendedName>
        <fullName evidence="4">mannuronan 5-epimerase</fullName>
        <ecNumber evidence="4">5.1.3.37</ecNumber>
    </recommendedName>
</protein>
<dbReference type="SUPFAM" id="SSF50370">
    <property type="entry name" value="Ricin B-like lectins"/>
    <property type="match status" value="1"/>
</dbReference>
<dbReference type="EMBL" id="JBHSDI010000063">
    <property type="protein sequence ID" value="MFC4261041.1"/>
    <property type="molecule type" value="Genomic_DNA"/>
</dbReference>
<dbReference type="SMART" id="SM00710">
    <property type="entry name" value="PbH1"/>
    <property type="match status" value="7"/>
</dbReference>
<dbReference type="Gene3D" id="2.80.10.50">
    <property type="match status" value="2"/>
</dbReference>
<dbReference type="InterPro" id="IPR012334">
    <property type="entry name" value="Pectin_lyas_fold"/>
</dbReference>
<dbReference type="Pfam" id="PF14200">
    <property type="entry name" value="RicinB_lectin_2"/>
    <property type="match status" value="2"/>
</dbReference>
<sequence length="491" mass="51566">MPSGSTALRSGAIALALLSAFPLTALADAEVQRSGYYWRATVDGANVYTGTRMFDAVNAAINNMGPGTVNVRTSGSSGSDGGNVYGIRPDDGTVLDFHGNTITANGGELVVPVYCNGRNGVAVRNLNVEGNPRYGVWFRGCSNVTLHNITMNLNISNPVGLGIRVDASTGPARNLTISGNIRVEGSRTHGIETYGVDGFTIGDVTVNNSGGSGLLLNDSRNGTVGAVTGNRNNQGGGYATFRVANNNGPNVEVESIYSRNSGRGFFSVSGSNGTTIGHVDIANSSAQGIFLEDASNTLVLSGSVSNGNPNCQLVRTNSSSLNVSGCARVGTPPSNPGNGGDNGGSANIDNGTFRITPVHSGKAMDLAMCDTGAGTNVQQWNWLNNVCQKWNVTHIRDGYYRIAPSHGPDKALDIAGISTENGANVMIWDWLGNDNQLFRFQSAGTGRWRIIPKHSEKCLDVNGFSQDAGANLVQWTCISGNTNQMFELDRM</sequence>
<dbReference type="InterPro" id="IPR006626">
    <property type="entry name" value="PbH1"/>
</dbReference>
<feature type="signal peptide" evidence="8">
    <location>
        <begin position="1"/>
        <end position="27"/>
    </location>
</feature>
<proteinExistence type="inferred from homology"/>
<evidence type="ECO:0000256" key="2">
    <source>
        <dbReference type="ARBA" id="ARBA00005182"/>
    </source>
</evidence>
<evidence type="ECO:0000259" key="9">
    <source>
        <dbReference type="SMART" id="SM00458"/>
    </source>
</evidence>
<gene>
    <name evidence="10" type="ORF">ACFOZ5_18625</name>
</gene>
<organism evidence="10 11">
    <name type="scientific">Marinobacter lacisalsi</name>
    <dbReference type="NCBI Taxonomy" id="475979"/>
    <lineage>
        <taxon>Bacteria</taxon>
        <taxon>Pseudomonadati</taxon>
        <taxon>Pseudomonadota</taxon>
        <taxon>Gammaproteobacteria</taxon>
        <taxon>Pseudomonadales</taxon>
        <taxon>Marinobacteraceae</taxon>
        <taxon>Marinobacter</taxon>
    </lineage>
</organism>
<feature type="chain" id="PRO_5047185249" description="mannuronan 5-epimerase" evidence="8">
    <location>
        <begin position="28"/>
        <end position="491"/>
    </location>
</feature>
<keyword evidence="8" id="KW-0732">Signal</keyword>
<dbReference type="InterPro" id="IPR039448">
    <property type="entry name" value="Beta_helix"/>
</dbReference>
<evidence type="ECO:0000256" key="7">
    <source>
        <dbReference type="SAM" id="MobiDB-lite"/>
    </source>
</evidence>
<dbReference type="PROSITE" id="PS50231">
    <property type="entry name" value="RICIN_B_LECTIN"/>
    <property type="match status" value="1"/>
</dbReference>
<dbReference type="EC" id="5.1.3.37" evidence="4"/>
<keyword evidence="6" id="KW-0413">Isomerase</keyword>
<evidence type="ECO:0000313" key="10">
    <source>
        <dbReference type="EMBL" id="MFC4261041.1"/>
    </source>
</evidence>
<dbReference type="InterPro" id="IPR035992">
    <property type="entry name" value="Ricin_B-like_lectins"/>
</dbReference>
<keyword evidence="5" id="KW-0016">Alginate biosynthesis</keyword>
<evidence type="ECO:0000256" key="5">
    <source>
        <dbReference type="ARBA" id="ARBA00022841"/>
    </source>
</evidence>
<accession>A0ABV8QMW1</accession>
<comment type="caution">
    <text evidence="10">The sequence shown here is derived from an EMBL/GenBank/DDBJ whole genome shotgun (WGS) entry which is preliminary data.</text>
</comment>
<keyword evidence="11" id="KW-1185">Reference proteome</keyword>
<dbReference type="InterPro" id="IPR011050">
    <property type="entry name" value="Pectin_lyase_fold/virulence"/>
</dbReference>
<feature type="domain" description="Ricin B lectin" evidence="9">
    <location>
        <begin position="350"/>
        <end position="489"/>
    </location>
</feature>
<evidence type="ECO:0000256" key="1">
    <source>
        <dbReference type="ARBA" id="ARBA00001550"/>
    </source>
</evidence>
<evidence type="ECO:0000256" key="6">
    <source>
        <dbReference type="ARBA" id="ARBA00023235"/>
    </source>
</evidence>
<evidence type="ECO:0000256" key="8">
    <source>
        <dbReference type="SAM" id="SignalP"/>
    </source>
</evidence>
<dbReference type="Gene3D" id="2.160.20.10">
    <property type="entry name" value="Single-stranded right-handed beta-helix, Pectin lyase-like"/>
    <property type="match status" value="1"/>
</dbReference>
<dbReference type="SUPFAM" id="SSF51126">
    <property type="entry name" value="Pectin lyase-like"/>
    <property type="match status" value="1"/>
</dbReference>
<feature type="region of interest" description="Disordered" evidence="7">
    <location>
        <begin position="331"/>
        <end position="350"/>
    </location>
</feature>
<dbReference type="Proteomes" id="UP001595798">
    <property type="component" value="Unassembled WGS sequence"/>
</dbReference>
<dbReference type="CDD" id="cd00161">
    <property type="entry name" value="beta-trefoil_Ricin-like"/>
    <property type="match status" value="1"/>
</dbReference>
<comment type="pathway">
    <text evidence="2">Glycan biosynthesis; alginate biosynthesis.</text>
</comment>
<dbReference type="RefSeq" id="WP_379890180.1">
    <property type="nucleotide sequence ID" value="NZ_JBHSDI010000063.1"/>
</dbReference>
<comment type="similarity">
    <text evidence="3">Belongs to the D-mannuronate C5-epimerase family.</text>
</comment>
<reference evidence="11" key="1">
    <citation type="journal article" date="2019" name="Int. J. Syst. Evol. Microbiol.">
        <title>The Global Catalogue of Microorganisms (GCM) 10K type strain sequencing project: providing services to taxonomists for standard genome sequencing and annotation.</title>
        <authorList>
            <consortium name="The Broad Institute Genomics Platform"/>
            <consortium name="The Broad Institute Genome Sequencing Center for Infectious Disease"/>
            <person name="Wu L."/>
            <person name="Ma J."/>
        </authorList>
    </citation>
    <scope>NUCLEOTIDE SEQUENCE [LARGE SCALE GENOMIC DNA]</scope>
    <source>
        <strain evidence="11">CECT 7297</strain>
    </source>
</reference>
<evidence type="ECO:0000256" key="4">
    <source>
        <dbReference type="ARBA" id="ARBA00012124"/>
    </source>
</evidence>
<name>A0ABV8QMW1_9GAMM</name>
<comment type="catalytic activity">
    <reaction evidence="1">
        <text>[(1-&gt;4)-beta-D-mannuronosyl](n) = [alginate](n)</text>
        <dbReference type="Rhea" id="RHEA:45572"/>
        <dbReference type="Rhea" id="RHEA-COMP:11264"/>
        <dbReference type="Rhea" id="RHEA-COMP:11270"/>
        <dbReference type="ChEBI" id="CHEBI:58187"/>
        <dbReference type="ChEBI" id="CHEBI:85311"/>
        <dbReference type="EC" id="5.1.3.37"/>
    </reaction>
</comment>
<dbReference type="Pfam" id="PF13229">
    <property type="entry name" value="Beta_helix"/>
    <property type="match status" value="1"/>
</dbReference>
<dbReference type="SMART" id="SM00458">
    <property type="entry name" value="RICIN"/>
    <property type="match status" value="1"/>
</dbReference>
<evidence type="ECO:0000313" key="11">
    <source>
        <dbReference type="Proteomes" id="UP001595798"/>
    </source>
</evidence>
<dbReference type="InterPro" id="IPR000772">
    <property type="entry name" value="Ricin_B_lectin"/>
</dbReference>